<dbReference type="Proteomes" id="UP001140978">
    <property type="component" value="Unassembled WGS sequence"/>
</dbReference>
<evidence type="ECO:0000313" key="3">
    <source>
        <dbReference type="Proteomes" id="UP001140979"/>
    </source>
</evidence>
<dbReference type="InterPro" id="IPR010352">
    <property type="entry name" value="DUF945"/>
</dbReference>
<sequence>MKQLKMIGAVGGAISLALCWPLAVGQIGHNVISDGIAKLSSSAFQAEIVNYDRGYLSSNVQTRYQIIDEGLKQQLVADGLPTEFLVNSKVEHGLMSLTAHSSLVDTPDFPLSLTSTTQLNGNTQYSFVLDSWHYATQDGQMVVSTSPATLEGEVTVLGEISYQLDVPSVELDFASGEKMALSQVSGQGAGKQDKGFWLGDQSLALSRLSVVDGFENSVLDVTNATYKFDSSINGELARFSSNHVVVLEKLLSNDGEVNDLNIDFTLGDLDSESLEKLTTLYQNNPALSEQDIQQALPYIESLFAKGFYLSMNKMALKIASGEFESKWKIAVPEGTNDILQDPSIILPALVGNVDTFISNQLVEDFPFIKQGIDELVIMEMMVQEADGYRLQAEIKQGNLEFKNGKQLPLVALLMPVMLG</sequence>
<protein>
    <submittedName>
        <fullName evidence="1">DUF945 family protein</fullName>
    </submittedName>
</protein>
<dbReference type="Proteomes" id="UP001140979">
    <property type="component" value="Unassembled WGS sequence"/>
</dbReference>
<dbReference type="AlphaFoldDB" id="A0A9X4EUY4"/>
<gene>
    <name evidence="1" type="ORF">L9W94_07360</name>
    <name evidence="2" type="ORF">L9X51_03750</name>
</gene>
<organism evidence="1 3">
    <name type="scientific">Vibrio aestuarianus</name>
    <dbReference type="NCBI Taxonomy" id="28171"/>
    <lineage>
        <taxon>Bacteria</taxon>
        <taxon>Pseudomonadati</taxon>
        <taxon>Pseudomonadota</taxon>
        <taxon>Gammaproteobacteria</taxon>
        <taxon>Vibrionales</taxon>
        <taxon>Vibrionaceae</taxon>
        <taxon>Vibrio</taxon>
    </lineage>
</organism>
<proteinExistence type="predicted"/>
<comment type="caution">
    <text evidence="1">The sequence shown here is derived from an EMBL/GenBank/DDBJ whole genome shotgun (WGS) entry which is preliminary data.</text>
</comment>
<reference evidence="1" key="1">
    <citation type="submission" date="2022-02" db="EMBL/GenBank/DDBJ databases">
        <title>Emergence and expansion in Europe of a Vibrio aestuarianus clonal complex pathogenic for oysters.</title>
        <authorList>
            <person name="Mesnil A."/>
            <person name="Travers M.-A."/>
        </authorList>
    </citation>
    <scope>NUCLEOTIDE SEQUENCE</scope>
    <source>
        <strain evidence="1">19_064_11T1</strain>
        <strain evidence="2">19_064_15T1</strain>
    </source>
</reference>
<dbReference type="Pfam" id="PF06097">
    <property type="entry name" value="DUF945"/>
    <property type="match status" value="1"/>
</dbReference>
<evidence type="ECO:0000313" key="2">
    <source>
        <dbReference type="EMBL" id="MDE1345556.1"/>
    </source>
</evidence>
<evidence type="ECO:0000313" key="1">
    <source>
        <dbReference type="EMBL" id="MDE1241967.1"/>
    </source>
</evidence>
<name>A0A9X4EUY4_9VIBR</name>
<dbReference type="EMBL" id="JAKNBA010000009">
    <property type="protein sequence ID" value="MDE1241967.1"/>
    <property type="molecule type" value="Genomic_DNA"/>
</dbReference>
<dbReference type="RefSeq" id="WP_176313202.1">
    <property type="nucleotide sequence ID" value="NZ_JAKNAX010000007.1"/>
</dbReference>
<dbReference type="EMBL" id="JAKNAX010000007">
    <property type="protein sequence ID" value="MDE1345556.1"/>
    <property type="molecule type" value="Genomic_DNA"/>
</dbReference>
<accession>A0A9X4EUY4</accession>